<dbReference type="EMBL" id="CP001114">
    <property type="protein sequence ID" value="ACO46379.1"/>
    <property type="molecule type" value="Genomic_DNA"/>
</dbReference>
<dbReference type="Proteomes" id="UP000002208">
    <property type="component" value="Chromosome"/>
</dbReference>
<keyword evidence="2" id="KW-1185">Reference proteome</keyword>
<evidence type="ECO:0000313" key="1">
    <source>
        <dbReference type="EMBL" id="ACO46379.1"/>
    </source>
</evidence>
<dbReference type="OrthoDB" id="66387at2"/>
<proteinExistence type="predicted"/>
<dbReference type="PaxDb" id="546414-Deide_14301"/>
<evidence type="ECO:0008006" key="3">
    <source>
        <dbReference type="Google" id="ProtNLM"/>
    </source>
</evidence>
<dbReference type="InterPro" id="IPR021710">
    <property type="entry name" value="DUF3293"/>
</dbReference>
<dbReference type="STRING" id="546414.Deide_14301"/>
<organism evidence="1 2">
    <name type="scientific">Deinococcus deserti (strain DSM 17065 / CIP 109153 / LMG 22923 / VCD115)</name>
    <dbReference type="NCBI Taxonomy" id="546414"/>
    <lineage>
        <taxon>Bacteria</taxon>
        <taxon>Thermotogati</taxon>
        <taxon>Deinococcota</taxon>
        <taxon>Deinococci</taxon>
        <taxon>Deinococcales</taxon>
        <taxon>Deinococcaceae</taxon>
        <taxon>Deinococcus</taxon>
    </lineage>
</organism>
<evidence type="ECO:0000313" key="2">
    <source>
        <dbReference type="Proteomes" id="UP000002208"/>
    </source>
</evidence>
<dbReference type="Pfam" id="PF11697">
    <property type="entry name" value="DUF3293"/>
    <property type="match status" value="1"/>
</dbReference>
<reference evidence="1 2" key="1">
    <citation type="journal article" date="2009" name="PLoS Genet.">
        <title>Alliance of proteomics and genomics to unravel the specificities of Sahara bacterium Deinococcus deserti.</title>
        <authorList>
            <person name="de Groot A."/>
            <person name="Dulermo R."/>
            <person name="Ortet P."/>
            <person name="Blanchard L."/>
            <person name="Guerin P."/>
            <person name="Fernandez B."/>
            <person name="Vacherie B."/>
            <person name="Dossat C."/>
            <person name="Jolivet E."/>
            <person name="Siguier P."/>
            <person name="Chandler M."/>
            <person name="Barakat M."/>
            <person name="Dedieu A."/>
            <person name="Barbe V."/>
            <person name="Heulin T."/>
            <person name="Sommer S."/>
            <person name="Achouak W."/>
            <person name="Armengaud J."/>
        </authorList>
    </citation>
    <scope>NUCLEOTIDE SEQUENCE [LARGE SCALE GENOMIC DNA]</scope>
    <source>
        <strain evidence="2">DSM 17065 / CIP 109153 / LMG 22923 / VCD115</strain>
    </source>
</reference>
<dbReference type="HOGENOM" id="CLU_139217_1_0_0"/>
<accession>C1CW12</accession>
<dbReference type="eggNOG" id="ENOG5033AYA">
    <property type="taxonomic scope" value="Bacteria"/>
</dbReference>
<dbReference type="KEGG" id="ddr:Deide_14301"/>
<sequence length="146" mass="16038">MRTAFLRSEYGTATERFRLSPTRAPAPSWTIAGRGWGIVTAWNPGARAQDAALNRAAHTRLGIRTAQLRRMDAVNGKGDWQEEAFLLLDISLAETVKLGREFGQAAVLFAVGQRAALVWCEPAPVQVERFWAELHPGEASCCSCIL</sequence>
<name>C1CW12_DEIDV</name>
<protein>
    <recommendedName>
        <fullName evidence="3">DUF3293 domain-containing protein</fullName>
    </recommendedName>
</protein>
<gene>
    <name evidence="1" type="ordered locus">Deide_14301</name>
</gene>
<dbReference type="RefSeq" id="WP_012693502.1">
    <property type="nucleotide sequence ID" value="NC_012526.1"/>
</dbReference>
<dbReference type="AlphaFoldDB" id="C1CW12"/>